<dbReference type="InterPro" id="IPR011009">
    <property type="entry name" value="Kinase-like_dom_sf"/>
</dbReference>
<dbReference type="PANTHER" id="PTHR12149">
    <property type="entry name" value="FRUCTOSAMINE 3 KINASE-RELATED PROTEIN"/>
    <property type="match status" value="1"/>
</dbReference>
<dbReference type="Gene3D" id="3.90.1200.10">
    <property type="match status" value="1"/>
</dbReference>
<dbReference type="InterPro" id="IPR016477">
    <property type="entry name" value="Fructo-/Ketosamine-3-kinase"/>
</dbReference>
<evidence type="ECO:0000313" key="5">
    <source>
        <dbReference type="Proteomes" id="UP000664521"/>
    </source>
</evidence>
<accession>A0A8H3FX84</accession>
<evidence type="ECO:0000256" key="1">
    <source>
        <dbReference type="ARBA" id="ARBA00011961"/>
    </source>
</evidence>
<dbReference type="Proteomes" id="UP000664521">
    <property type="component" value="Unassembled WGS sequence"/>
</dbReference>
<proteinExistence type="predicted"/>
<dbReference type="Pfam" id="PF03881">
    <property type="entry name" value="Fructosamin_kin"/>
    <property type="match status" value="1"/>
</dbReference>
<feature type="compositionally biased region" description="Polar residues" evidence="3">
    <location>
        <begin position="263"/>
        <end position="274"/>
    </location>
</feature>
<evidence type="ECO:0000256" key="2">
    <source>
        <dbReference type="ARBA" id="ARBA00048655"/>
    </source>
</evidence>
<reference evidence="4" key="1">
    <citation type="submission" date="2021-03" db="EMBL/GenBank/DDBJ databases">
        <authorList>
            <person name="Tagirdzhanova G."/>
        </authorList>
    </citation>
    <scope>NUCLEOTIDE SEQUENCE</scope>
</reference>
<dbReference type="PANTHER" id="PTHR12149:SF8">
    <property type="entry name" value="PROTEIN-RIBULOSAMINE 3-KINASE"/>
    <property type="match status" value="1"/>
</dbReference>
<dbReference type="AlphaFoldDB" id="A0A8H3FX84"/>
<sequence>MVLTQTSRFSLDKNVVNVLPKDSKVIECISFATAAWTRASRVVVEFPDGTQKSYFLKCATEEAGRRMIEGEHRSMKEIYSYMPEFVPQPIAWGRFQQASPETYFFLFGFYQVTFQGPNPQVTTWEDNWCTYFTRLLTDWLDSEVSLNGPQPEYEAMYKEFVKEIIPPILEPLQADGRSLKPCLIHGDLWEENTGRNLETGRPVVFDAAVMYAHNEMELGMWRYGDHHFGEPYLSQYLSLMPPSEPVEQFDDRNRLYSMKYTLAQSQGRRNTSQRNRQRYGMS</sequence>
<gene>
    <name evidence="4" type="ORF">HETSPECPRED_008376</name>
</gene>
<evidence type="ECO:0000313" key="4">
    <source>
        <dbReference type="EMBL" id="CAF9932479.1"/>
    </source>
</evidence>
<feature type="region of interest" description="Disordered" evidence="3">
    <location>
        <begin position="263"/>
        <end position="282"/>
    </location>
</feature>
<dbReference type="SUPFAM" id="SSF56112">
    <property type="entry name" value="Protein kinase-like (PK-like)"/>
    <property type="match status" value="1"/>
</dbReference>
<dbReference type="OrthoDB" id="5772781at2759"/>
<evidence type="ECO:0000256" key="3">
    <source>
        <dbReference type="SAM" id="MobiDB-lite"/>
    </source>
</evidence>
<organism evidence="4 5">
    <name type="scientific">Heterodermia speciosa</name>
    <dbReference type="NCBI Taxonomy" id="116794"/>
    <lineage>
        <taxon>Eukaryota</taxon>
        <taxon>Fungi</taxon>
        <taxon>Dikarya</taxon>
        <taxon>Ascomycota</taxon>
        <taxon>Pezizomycotina</taxon>
        <taxon>Lecanoromycetes</taxon>
        <taxon>OSLEUM clade</taxon>
        <taxon>Lecanoromycetidae</taxon>
        <taxon>Caliciales</taxon>
        <taxon>Physciaceae</taxon>
        <taxon>Heterodermia</taxon>
    </lineage>
</organism>
<dbReference type="EMBL" id="CAJPDS010000063">
    <property type="protein sequence ID" value="CAF9932479.1"/>
    <property type="molecule type" value="Genomic_DNA"/>
</dbReference>
<name>A0A8H3FX84_9LECA</name>
<dbReference type="EC" id="2.7.1.172" evidence="1"/>
<comment type="catalytic activity">
    <reaction evidence="2">
        <text>N(6)-D-ribulosyl-L-lysyl-[protein] + ATP = N(6)-(3-O-phospho-D-ribulosyl)-L-lysyl-[protein] + ADP + H(+)</text>
        <dbReference type="Rhea" id="RHEA:48432"/>
        <dbReference type="Rhea" id="RHEA-COMP:12103"/>
        <dbReference type="Rhea" id="RHEA-COMP:12104"/>
        <dbReference type="ChEBI" id="CHEBI:15378"/>
        <dbReference type="ChEBI" id="CHEBI:30616"/>
        <dbReference type="ChEBI" id="CHEBI:90418"/>
        <dbReference type="ChEBI" id="CHEBI:90420"/>
        <dbReference type="ChEBI" id="CHEBI:456216"/>
        <dbReference type="EC" id="2.7.1.172"/>
    </reaction>
    <physiologicalReaction direction="left-to-right" evidence="2">
        <dbReference type="Rhea" id="RHEA:48433"/>
    </physiologicalReaction>
</comment>
<keyword evidence="5" id="KW-1185">Reference proteome</keyword>
<comment type="caution">
    <text evidence="4">The sequence shown here is derived from an EMBL/GenBank/DDBJ whole genome shotgun (WGS) entry which is preliminary data.</text>
</comment>
<dbReference type="GO" id="GO:0102193">
    <property type="term" value="F:protein-ribulosamine 3-kinase activity"/>
    <property type="evidence" value="ECO:0007669"/>
    <property type="project" value="UniProtKB-EC"/>
</dbReference>
<protein>
    <recommendedName>
        <fullName evidence="1">protein-ribulosamine 3-kinase</fullName>
        <ecNumber evidence="1">2.7.1.172</ecNumber>
    </recommendedName>
</protein>